<organism evidence="2 3">
    <name type="scientific">Rhodopirellula maiorica SM1</name>
    <dbReference type="NCBI Taxonomy" id="1265738"/>
    <lineage>
        <taxon>Bacteria</taxon>
        <taxon>Pseudomonadati</taxon>
        <taxon>Planctomycetota</taxon>
        <taxon>Planctomycetia</taxon>
        <taxon>Pirellulales</taxon>
        <taxon>Pirellulaceae</taxon>
        <taxon>Novipirellula</taxon>
    </lineage>
</organism>
<evidence type="ECO:0000256" key="1">
    <source>
        <dbReference type="SAM" id="MobiDB-lite"/>
    </source>
</evidence>
<dbReference type="Proteomes" id="UP000011991">
    <property type="component" value="Unassembled WGS sequence"/>
</dbReference>
<proteinExistence type="predicted"/>
<dbReference type="OrthoDB" id="292767at2"/>
<protein>
    <submittedName>
        <fullName evidence="2">Uncharacterized protein</fullName>
    </submittedName>
</protein>
<name>M5RJ86_9BACT</name>
<keyword evidence="3" id="KW-1185">Reference proteome</keyword>
<feature type="compositionally biased region" description="Basic and acidic residues" evidence="1">
    <location>
        <begin position="54"/>
        <end position="66"/>
    </location>
</feature>
<dbReference type="AlphaFoldDB" id="M5RJ86"/>
<sequence>MTIPIPSTAPSGSYVPNTEPLSGAPSSANGDRAPLDQPRLESARPSQSNGQDGYRSDIDRYLDENRSGNSSNSNTTPQTKTEWRLQNPADSSVFGSNAKGTSDRMITAANEAPSNLGYSSVHPIQAPPEYVSPFQRRTLEVQPQPTEQDRPLTAPPLPPSNEQPINASNRGRGNDLIPVREAALVRQRTFETETRHQVNRTYQSDVRQTQFQQPEPRTPPKRKRQESGWSSIRP</sequence>
<gene>
    <name evidence="2" type="ORF">RMSM_07641</name>
</gene>
<feature type="compositionally biased region" description="Polar residues" evidence="1">
    <location>
        <begin position="88"/>
        <end position="100"/>
    </location>
</feature>
<feature type="compositionally biased region" description="Polar residues" evidence="1">
    <location>
        <begin position="8"/>
        <end position="29"/>
    </location>
</feature>
<dbReference type="PATRIC" id="fig|1265738.3.peg.7631"/>
<dbReference type="EMBL" id="ANOG01001092">
    <property type="protein sequence ID" value="EMI15437.1"/>
    <property type="molecule type" value="Genomic_DNA"/>
</dbReference>
<accession>M5RJ86</accession>
<feature type="compositionally biased region" description="Polar residues" evidence="1">
    <location>
        <begin position="199"/>
        <end position="215"/>
    </location>
</feature>
<evidence type="ECO:0000313" key="3">
    <source>
        <dbReference type="Proteomes" id="UP000011991"/>
    </source>
</evidence>
<feature type="compositionally biased region" description="Low complexity" evidence="1">
    <location>
        <begin position="67"/>
        <end position="80"/>
    </location>
</feature>
<feature type="region of interest" description="Disordered" evidence="1">
    <location>
        <begin position="1"/>
        <end position="234"/>
    </location>
</feature>
<evidence type="ECO:0000313" key="2">
    <source>
        <dbReference type="EMBL" id="EMI15437.1"/>
    </source>
</evidence>
<feature type="compositionally biased region" description="Polar residues" evidence="1">
    <location>
        <begin position="162"/>
        <end position="171"/>
    </location>
</feature>
<reference evidence="2 3" key="1">
    <citation type="journal article" date="2013" name="Mar. Genomics">
        <title>Expression of sulfatases in Rhodopirellula baltica and the diversity of sulfatases in the genus Rhodopirellula.</title>
        <authorList>
            <person name="Wegner C.E."/>
            <person name="Richter-Heitmann T."/>
            <person name="Klindworth A."/>
            <person name="Klockow C."/>
            <person name="Richter M."/>
            <person name="Achstetter T."/>
            <person name="Glockner F.O."/>
            <person name="Harder J."/>
        </authorList>
    </citation>
    <scope>NUCLEOTIDE SEQUENCE [LARGE SCALE GENOMIC DNA]</scope>
    <source>
        <strain evidence="2 3">SM1</strain>
    </source>
</reference>
<comment type="caution">
    <text evidence="2">The sequence shown here is derived from an EMBL/GenBank/DDBJ whole genome shotgun (WGS) entry which is preliminary data.</text>
</comment>